<keyword evidence="3" id="KW-1185">Reference proteome</keyword>
<dbReference type="Proteomes" id="UP000001745">
    <property type="component" value="Unassembled WGS sequence"/>
</dbReference>
<evidence type="ECO:0000313" key="2">
    <source>
        <dbReference type="EMBL" id="EED20288.1"/>
    </source>
</evidence>
<dbReference type="EMBL" id="EQ962654">
    <property type="protein sequence ID" value="EED20288.1"/>
    <property type="molecule type" value="Genomic_DNA"/>
</dbReference>
<dbReference type="PANTHER" id="PTHR21310:SF15">
    <property type="entry name" value="AMINOGLYCOSIDE PHOSPHOTRANSFERASE DOMAIN-CONTAINING PROTEIN"/>
    <property type="match status" value="1"/>
</dbReference>
<dbReference type="InParanoid" id="B8M768"/>
<organism evidence="2 3">
    <name type="scientific">Talaromyces stipitatus (strain ATCC 10500 / CBS 375.48 / QM 6759 / NRRL 1006)</name>
    <name type="common">Penicillium stipitatum</name>
    <dbReference type="NCBI Taxonomy" id="441959"/>
    <lineage>
        <taxon>Eukaryota</taxon>
        <taxon>Fungi</taxon>
        <taxon>Dikarya</taxon>
        <taxon>Ascomycota</taxon>
        <taxon>Pezizomycotina</taxon>
        <taxon>Eurotiomycetes</taxon>
        <taxon>Eurotiomycetidae</taxon>
        <taxon>Eurotiales</taxon>
        <taxon>Trichocomaceae</taxon>
        <taxon>Talaromyces</taxon>
        <taxon>Talaromyces sect. Talaromyces</taxon>
    </lineage>
</organism>
<feature type="domain" description="Aminoglycoside phosphotransferase" evidence="1">
    <location>
        <begin position="23"/>
        <end position="229"/>
    </location>
</feature>
<dbReference type="PhylomeDB" id="B8M768"/>
<dbReference type="AlphaFoldDB" id="B8M768"/>
<evidence type="ECO:0000259" key="1">
    <source>
        <dbReference type="Pfam" id="PF01636"/>
    </source>
</evidence>
<dbReference type="Pfam" id="PF01636">
    <property type="entry name" value="APH"/>
    <property type="match status" value="1"/>
</dbReference>
<dbReference type="VEuPathDB" id="FungiDB:TSTA_035170"/>
<reference evidence="3" key="1">
    <citation type="journal article" date="2015" name="Genome Announc.">
        <title>Genome sequence of the AIDS-associated pathogen Penicillium marneffei (ATCC18224) and its near taxonomic relative Talaromyces stipitatus (ATCC10500).</title>
        <authorList>
            <person name="Nierman W.C."/>
            <person name="Fedorova-Abrams N.D."/>
            <person name="Andrianopoulos A."/>
        </authorList>
    </citation>
    <scope>NUCLEOTIDE SEQUENCE [LARGE SCALE GENOMIC DNA]</scope>
    <source>
        <strain evidence="3">ATCC 10500 / CBS 375.48 / QM 6759 / NRRL 1006</strain>
    </source>
</reference>
<dbReference type="InterPro" id="IPR051678">
    <property type="entry name" value="AGP_Transferase"/>
</dbReference>
<dbReference type="OMA" id="YWIEANI"/>
<evidence type="ECO:0000313" key="3">
    <source>
        <dbReference type="Proteomes" id="UP000001745"/>
    </source>
</evidence>
<dbReference type="STRING" id="441959.B8M768"/>
<gene>
    <name evidence="2" type="ORF">TSTA_035170</name>
</gene>
<sequence length="257" mass="29775">MMRRIDPALFSDSNRLLPDNLINIFRVDDKTVVKLCEPNRLAEAEALRFVRAHTKVPVPEVYDSYVDESINRGVIVMEYANGEVLCDVWEDMDDGQRQNIIDQLKRYMEELHQIKGDFIGSVDGTACEDPIFCADLGGFGPYKTEHEFNEGLIRAMKLSQENSWVDHIAKFIRALPSHNIVLTHSDISPRNIIVRDDQVVAIIDWEMAGFYPSYWEYVKALYYPDWESRWIAEGTVDKILQPYYLEHAALMHIYKPA</sequence>
<dbReference type="InterPro" id="IPR002575">
    <property type="entry name" value="Aminoglycoside_PTrfase"/>
</dbReference>
<dbReference type="RefSeq" id="XP_002480722.1">
    <property type="nucleotide sequence ID" value="XM_002480677.1"/>
</dbReference>
<dbReference type="OrthoDB" id="8300194at2759"/>
<dbReference type="GeneID" id="8107467"/>
<protein>
    <recommendedName>
        <fullName evidence="1">Aminoglycoside phosphotransferase domain-containing protein</fullName>
    </recommendedName>
</protein>
<dbReference type="SUPFAM" id="SSF56112">
    <property type="entry name" value="Protein kinase-like (PK-like)"/>
    <property type="match status" value="1"/>
</dbReference>
<accession>B8M768</accession>
<dbReference type="eggNOG" id="ENOG502SP9R">
    <property type="taxonomic scope" value="Eukaryota"/>
</dbReference>
<dbReference type="CDD" id="cd05120">
    <property type="entry name" value="APH_ChoK_like"/>
    <property type="match status" value="1"/>
</dbReference>
<proteinExistence type="predicted"/>
<name>B8M768_TALSN</name>
<dbReference type="HOGENOM" id="CLU_021768_5_2_1"/>
<dbReference type="Gene3D" id="3.90.1200.10">
    <property type="match status" value="1"/>
</dbReference>
<dbReference type="InterPro" id="IPR011009">
    <property type="entry name" value="Kinase-like_dom_sf"/>
</dbReference>
<dbReference type="PANTHER" id="PTHR21310">
    <property type="entry name" value="AMINOGLYCOSIDE PHOSPHOTRANSFERASE-RELATED-RELATED"/>
    <property type="match status" value="1"/>
</dbReference>